<protein>
    <submittedName>
        <fullName evidence="2">Glutaredoxin domain-containing protein</fullName>
    </submittedName>
</protein>
<evidence type="ECO:0000313" key="1">
    <source>
        <dbReference type="Proteomes" id="UP000035680"/>
    </source>
</evidence>
<accession>A0A0K0FLV2</accession>
<keyword evidence="1" id="KW-1185">Reference proteome</keyword>
<organism evidence="1 2">
    <name type="scientific">Strongyloides venezuelensis</name>
    <name type="common">Threadworm</name>
    <dbReference type="NCBI Taxonomy" id="75913"/>
    <lineage>
        <taxon>Eukaryota</taxon>
        <taxon>Metazoa</taxon>
        <taxon>Ecdysozoa</taxon>
        <taxon>Nematoda</taxon>
        <taxon>Chromadorea</taxon>
        <taxon>Rhabditida</taxon>
        <taxon>Tylenchina</taxon>
        <taxon>Panagrolaimomorpha</taxon>
        <taxon>Strongyloidoidea</taxon>
        <taxon>Strongyloididae</taxon>
        <taxon>Strongyloides</taxon>
    </lineage>
</organism>
<dbReference type="WBParaSite" id="SVE_1000615250.1">
    <property type="protein sequence ID" value="SVE_1000615250.1"/>
    <property type="gene ID" value="SVE_1000615250"/>
</dbReference>
<evidence type="ECO:0000313" key="2">
    <source>
        <dbReference type="WBParaSite" id="SVE_1000615250.1"/>
    </source>
</evidence>
<dbReference type="Proteomes" id="UP000035680">
    <property type="component" value="Unassembled WGS sequence"/>
</dbReference>
<sequence length="81" mass="9525">MTAEEKSPYMVEGMSRRNLDDRKKFIEKLDKELEIPLIIFSVRISNIIDIFINQQLNYSPMNVYLFIGTVKVTFFTSCVIE</sequence>
<dbReference type="AlphaFoldDB" id="A0A0K0FLV2"/>
<name>A0A0K0FLV2_STRVS</name>
<proteinExistence type="predicted"/>
<reference evidence="1" key="1">
    <citation type="submission" date="2014-07" db="EMBL/GenBank/DDBJ databases">
        <authorList>
            <person name="Martin A.A"/>
            <person name="De Silva N."/>
        </authorList>
    </citation>
    <scope>NUCLEOTIDE SEQUENCE</scope>
</reference>
<reference evidence="2" key="2">
    <citation type="submission" date="2015-08" db="UniProtKB">
        <authorList>
            <consortium name="WormBaseParasite"/>
        </authorList>
    </citation>
    <scope>IDENTIFICATION</scope>
</reference>
<dbReference type="STRING" id="75913.A0A0K0FLV2"/>